<dbReference type="InterPro" id="IPR039439">
    <property type="entry name" value="SH3b1_dom"/>
</dbReference>
<evidence type="ECO:0000256" key="3">
    <source>
        <dbReference type="ARBA" id="ARBA00022801"/>
    </source>
</evidence>
<reference evidence="6 7" key="1">
    <citation type="submission" date="2023-10" db="EMBL/GenBank/DDBJ databases">
        <title>Psychrosphaera aquimaarina strain SW33 isolated from seawater.</title>
        <authorList>
            <person name="Bayburt H."/>
            <person name="Kim J.M."/>
            <person name="Choi B.J."/>
            <person name="Jeon C.O."/>
        </authorList>
    </citation>
    <scope>NUCLEOTIDE SEQUENCE [LARGE SCALE GENOMIC DNA]</scope>
    <source>
        <strain evidence="6 7">KCTC 52743</strain>
    </source>
</reference>
<evidence type="ECO:0000256" key="1">
    <source>
        <dbReference type="ARBA" id="ARBA00007074"/>
    </source>
</evidence>
<evidence type="ECO:0000259" key="5">
    <source>
        <dbReference type="PROSITE" id="PS51935"/>
    </source>
</evidence>
<evidence type="ECO:0000313" key="6">
    <source>
        <dbReference type="EMBL" id="MDU0113501.1"/>
    </source>
</evidence>
<dbReference type="Pfam" id="PF00877">
    <property type="entry name" value="NLPC_P60"/>
    <property type="match status" value="1"/>
</dbReference>
<evidence type="ECO:0000256" key="2">
    <source>
        <dbReference type="ARBA" id="ARBA00022670"/>
    </source>
</evidence>
<dbReference type="PROSITE" id="PS51935">
    <property type="entry name" value="NLPC_P60"/>
    <property type="match status" value="1"/>
</dbReference>
<dbReference type="Gene3D" id="3.90.1720.10">
    <property type="entry name" value="endopeptidase domain like (from Nostoc punctiforme)"/>
    <property type="match status" value="1"/>
</dbReference>
<dbReference type="SUPFAM" id="SSF54001">
    <property type="entry name" value="Cysteine proteinases"/>
    <property type="match status" value="1"/>
</dbReference>
<dbReference type="InterPro" id="IPR000064">
    <property type="entry name" value="NLP_P60_dom"/>
</dbReference>
<comment type="caution">
    <text evidence="6">The sequence shown here is derived from an EMBL/GenBank/DDBJ whole genome shotgun (WGS) entry which is preliminary data.</text>
</comment>
<dbReference type="InterPro" id="IPR027017">
    <property type="entry name" value="P60_peptidase_YkfC"/>
</dbReference>
<keyword evidence="4" id="KW-0788">Thiol protease</keyword>
<evidence type="ECO:0000313" key="7">
    <source>
        <dbReference type="Proteomes" id="UP001257914"/>
    </source>
</evidence>
<proteinExistence type="inferred from homology"/>
<dbReference type="InterPro" id="IPR038765">
    <property type="entry name" value="Papain-like_cys_pep_sf"/>
</dbReference>
<keyword evidence="2" id="KW-0645">Protease</keyword>
<feature type="domain" description="NlpC/P60" evidence="5">
    <location>
        <begin position="316"/>
        <end position="465"/>
    </location>
</feature>
<dbReference type="RefSeq" id="WP_315947115.1">
    <property type="nucleotide sequence ID" value="NZ_JAWCUA010000007.1"/>
</dbReference>
<dbReference type="Pfam" id="PF12913">
    <property type="entry name" value="SH3_6"/>
    <property type="match status" value="1"/>
</dbReference>
<accession>A0ABU3R1E7</accession>
<dbReference type="PIRSF" id="PIRSF019015">
    <property type="entry name" value="P60_peptidase_YkfC"/>
    <property type="match status" value="1"/>
</dbReference>
<keyword evidence="7" id="KW-1185">Reference proteome</keyword>
<keyword evidence="3" id="KW-0378">Hydrolase</keyword>
<sequence length="465" mass="52692">MLSLKPYLKLCLLITAFQIAGCQKNTNQDVLEQSFYHNVEGVTEQKLHPEYWIAKATQPSKVIMSAEKINEFNALQFQSKKYLTDPLTYPSTMVGTEVTALIKEISKPSKYDRFYPDGTKLTQAHYQPYLDEMALDKISAEQTIGFALVTKRAVMRMLPTLDRVLNSGMDYDIDRFQETAAFPGEALAILHTSKSGEWMFVQNYNYRAWIQTKHLAVGEKADIEKFKHSKDFLLITGAKEFTTFNPYDESTSEVQLDMGVTLPLVSYEDFEKHELDRLNPYTGHIVQLPTRNADGTLTIKPSLIPRSADVNIGYLAHTKENIIKQSFKFLGERYGWGHDFNARDCTGFVGEIYKTFGFLMPRNSGQQGKAEFGENIRFDKGTPINTKMPKFMSMEAGDLVYLPGHVAMVLGYDDDKPFLIHDVHGLGYHNSQGEKVSGILNGVSVTPLLAFESYLKGIYNIKKIK</sequence>
<evidence type="ECO:0000256" key="4">
    <source>
        <dbReference type="ARBA" id="ARBA00022807"/>
    </source>
</evidence>
<dbReference type="Proteomes" id="UP001257914">
    <property type="component" value="Unassembled WGS sequence"/>
</dbReference>
<dbReference type="EMBL" id="JAWCUA010000007">
    <property type="protein sequence ID" value="MDU0113501.1"/>
    <property type="molecule type" value="Genomic_DNA"/>
</dbReference>
<protein>
    <submittedName>
        <fullName evidence="6">SH3 domain-containing protein</fullName>
    </submittedName>
</protein>
<name>A0ABU3R1E7_9GAMM</name>
<gene>
    <name evidence="6" type="ORF">RT723_10930</name>
</gene>
<comment type="similarity">
    <text evidence="1">Belongs to the peptidase C40 family.</text>
</comment>
<organism evidence="6 7">
    <name type="scientific">Psychrosphaera aquimarina</name>
    <dbReference type="NCBI Taxonomy" id="2044854"/>
    <lineage>
        <taxon>Bacteria</taxon>
        <taxon>Pseudomonadati</taxon>
        <taxon>Pseudomonadota</taxon>
        <taxon>Gammaproteobacteria</taxon>
        <taxon>Alteromonadales</taxon>
        <taxon>Pseudoalteromonadaceae</taxon>
        <taxon>Psychrosphaera</taxon>
    </lineage>
</organism>